<dbReference type="GO" id="GO:0015891">
    <property type="term" value="P:siderophore transport"/>
    <property type="evidence" value="ECO:0007669"/>
    <property type="project" value="InterPro"/>
</dbReference>
<keyword evidence="6 11" id="KW-0798">TonB box</keyword>
<dbReference type="PANTHER" id="PTHR32552:SF82">
    <property type="entry name" value="FCUA PROTEIN"/>
    <property type="match status" value="1"/>
</dbReference>
<evidence type="ECO:0000256" key="8">
    <source>
        <dbReference type="ARBA" id="ARBA00023170"/>
    </source>
</evidence>
<feature type="chain" id="PRO_5040591136" evidence="12">
    <location>
        <begin position="20"/>
        <end position="712"/>
    </location>
</feature>
<dbReference type="GO" id="GO:0038023">
    <property type="term" value="F:signaling receptor activity"/>
    <property type="evidence" value="ECO:0007669"/>
    <property type="project" value="InterPro"/>
</dbReference>
<dbReference type="NCBIfam" id="TIGR01783">
    <property type="entry name" value="TonB-siderophor"/>
    <property type="match status" value="1"/>
</dbReference>
<evidence type="ECO:0000313" key="16">
    <source>
        <dbReference type="EMBL" id="UYF76186.1"/>
    </source>
</evidence>
<evidence type="ECO:0000313" key="15">
    <source>
        <dbReference type="EMBL" id="QQT85104.1"/>
    </source>
</evidence>
<dbReference type="EMBL" id="CP068176">
    <property type="protein sequence ID" value="QQT85104.1"/>
    <property type="molecule type" value="Genomic_DNA"/>
</dbReference>
<dbReference type="CDD" id="cd01347">
    <property type="entry name" value="ligand_gated_channel"/>
    <property type="match status" value="1"/>
</dbReference>
<keyword evidence="12" id="KW-0732">Signal</keyword>
<comment type="similarity">
    <text evidence="2 10 11">Belongs to the TonB-dependent receptor family.</text>
</comment>
<evidence type="ECO:0000256" key="12">
    <source>
        <dbReference type="SAM" id="SignalP"/>
    </source>
</evidence>
<dbReference type="InterPro" id="IPR000531">
    <property type="entry name" value="Beta-barrel_TonB"/>
</dbReference>
<evidence type="ECO:0000256" key="11">
    <source>
        <dbReference type="RuleBase" id="RU003357"/>
    </source>
</evidence>
<keyword evidence="4 10" id="KW-1134">Transmembrane beta strand</keyword>
<dbReference type="PANTHER" id="PTHR32552">
    <property type="entry name" value="FERRICHROME IRON RECEPTOR-RELATED"/>
    <property type="match status" value="1"/>
</dbReference>
<accession>A0A3G9FMD3</accession>
<evidence type="ECO:0000259" key="13">
    <source>
        <dbReference type="Pfam" id="PF00593"/>
    </source>
</evidence>
<dbReference type="Pfam" id="PF00593">
    <property type="entry name" value="TonB_dep_Rec_b-barrel"/>
    <property type="match status" value="1"/>
</dbReference>
<dbReference type="AlphaFoldDB" id="A0A3G9FMD3"/>
<feature type="domain" description="TonB-dependent receptor-like beta-barrel" evidence="13">
    <location>
        <begin position="259"/>
        <end position="681"/>
    </location>
</feature>
<dbReference type="Gene3D" id="2.40.170.20">
    <property type="entry name" value="TonB-dependent receptor, beta-barrel domain"/>
    <property type="match status" value="1"/>
</dbReference>
<dbReference type="Proteomes" id="UP000595320">
    <property type="component" value="Chromosome"/>
</dbReference>
<evidence type="ECO:0000259" key="14">
    <source>
        <dbReference type="Pfam" id="PF07715"/>
    </source>
</evidence>
<evidence type="ECO:0000256" key="6">
    <source>
        <dbReference type="ARBA" id="ARBA00023077"/>
    </source>
</evidence>
<dbReference type="PROSITE" id="PS52016">
    <property type="entry name" value="TONB_DEPENDENT_REC_3"/>
    <property type="match status" value="1"/>
</dbReference>
<dbReference type="GO" id="GO:0015344">
    <property type="term" value="F:siderophore uptake transmembrane transporter activity"/>
    <property type="evidence" value="ECO:0007669"/>
    <property type="project" value="TreeGrafter"/>
</dbReference>
<dbReference type="SUPFAM" id="SSF56935">
    <property type="entry name" value="Porins"/>
    <property type="match status" value="1"/>
</dbReference>
<keyword evidence="8 15" id="KW-0675">Receptor</keyword>
<evidence type="ECO:0000256" key="2">
    <source>
        <dbReference type="ARBA" id="ARBA00009810"/>
    </source>
</evidence>
<evidence type="ECO:0000256" key="7">
    <source>
        <dbReference type="ARBA" id="ARBA00023136"/>
    </source>
</evidence>
<dbReference type="InterPro" id="IPR010105">
    <property type="entry name" value="TonB_sidphr_rcpt"/>
</dbReference>
<dbReference type="Gene3D" id="2.170.130.10">
    <property type="entry name" value="TonB-dependent receptor, plug domain"/>
    <property type="match status" value="1"/>
</dbReference>
<evidence type="ECO:0000256" key="10">
    <source>
        <dbReference type="PROSITE-ProRule" id="PRU01360"/>
    </source>
</evidence>
<evidence type="ECO:0000256" key="4">
    <source>
        <dbReference type="ARBA" id="ARBA00022452"/>
    </source>
</evidence>
<protein>
    <submittedName>
        <fullName evidence="15">TonB-dependent receptor</fullName>
    </submittedName>
</protein>
<keyword evidence="3 10" id="KW-0813">Transport</keyword>
<dbReference type="Pfam" id="PF07715">
    <property type="entry name" value="Plug"/>
    <property type="match status" value="1"/>
</dbReference>
<evidence type="ECO:0000256" key="5">
    <source>
        <dbReference type="ARBA" id="ARBA00022692"/>
    </source>
</evidence>
<keyword evidence="9 10" id="KW-0998">Cell outer membrane</keyword>
<reference evidence="16" key="2">
    <citation type="journal article" date="2022" name="J Glob Antimicrob Resist">
        <title>Comparative analysis of IMP-4- and OXA-58-containing plasmids of three carbapenemase-producing Acinetobacter ursingii strains in the Netherlands.</title>
        <authorList>
            <person name="Hendrickx A.P.A."/>
            <person name="Schade R.P."/>
            <person name="Landman F."/>
            <person name="Bosch T."/>
            <person name="Schouls L.M."/>
            <person name="van Dijk K."/>
        </authorList>
    </citation>
    <scope>NUCLEOTIDE SEQUENCE</scope>
    <source>
        <strain evidence="16">RIVM_C010761</strain>
    </source>
</reference>
<dbReference type="GeneID" id="66213190"/>
<evidence type="ECO:0000256" key="9">
    <source>
        <dbReference type="ARBA" id="ARBA00023237"/>
    </source>
</evidence>
<proteinExistence type="inferred from homology"/>
<dbReference type="EMBL" id="CP089044">
    <property type="protein sequence ID" value="UYF76186.1"/>
    <property type="molecule type" value="Genomic_DNA"/>
</dbReference>
<comment type="subcellular location">
    <subcellularLocation>
        <location evidence="1 10">Cell outer membrane</location>
        <topology evidence="1 10">Multi-pass membrane protein</topology>
    </subcellularLocation>
</comment>
<sequence>MKKNILFLSLIALPAFAFAEENVVLPTITVKADSQATDATGKLKKDANLGILGEKSLLNTPFSIQSYTEQAIQDKQADSVMDVLKNDPSIRTTTNSGHLNENFKIRGLSVGWEDANINGSYGMGPTGRTPTDILGSVTVLKGPNALVAGMPPSGGVGGVIMATTKRADRDLTQVSAMYEDGGYYKSGFDVARRFGENKEFGARASATYGQGEHIIDGMDDKNTAAVIGLDYTTDKAKINLDAYSVRDERDGGSPAMVSFATLKSVLAAPDGKTNYFPKLQGEQESQYVGLSGEYKLLSNLKAYAGIGYAQKEYVGHLFGTRMIVTNAAGDASTQYYRVHAKYDNSTANIGLEGQFNTGLVSHTVGLRADYLSSHLKQHYAATSSSFKTNLYNSDVGSYGEMPTTYPVWGPYNHSEFLSYSLTDQMSMLNDKLQIILGARYQDMDIDSINATTKTWSNYSKDKISPSIAFVVKPFGDSLSFYTSYVEALVQGSTVTSTADANYGNTFAPFETKQYEIGAKFQGERWLHTLAMYQIEKPSTMTLNLSTNDSRYVAGKTTTVTTDGAETKSKGIEYGVSGKVTDDLIVYGNLAYIDTKYEKAASNQGNTVEGTPEFTAGLGLDYQIPLIEGLSVNTFVTYIDDQYLDSGNTLKLPDYTLVDLGAKYVTKLGGVNTTFRANVDNVTDKKYWDGVFQSGFATIGAGRTYKLGVTFDF</sequence>
<name>A0A3G9FMD3_9GAMM</name>
<dbReference type="RefSeq" id="WP_004987369.1">
    <property type="nucleotide sequence ID" value="NZ_AP018824.1"/>
</dbReference>
<evidence type="ECO:0000256" key="3">
    <source>
        <dbReference type="ARBA" id="ARBA00022448"/>
    </source>
</evidence>
<feature type="domain" description="TonB-dependent receptor plug" evidence="14">
    <location>
        <begin position="58"/>
        <end position="156"/>
    </location>
</feature>
<dbReference type="InterPro" id="IPR036942">
    <property type="entry name" value="Beta-barrel_TonB_sf"/>
</dbReference>
<dbReference type="InterPro" id="IPR039426">
    <property type="entry name" value="TonB-dep_rcpt-like"/>
</dbReference>
<organism evidence="15 17">
    <name type="scientific">Acinetobacter ursingii</name>
    <dbReference type="NCBI Taxonomy" id="108980"/>
    <lineage>
        <taxon>Bacteria</taxon>
        <taxon>Pseudomonadati</taxon>
        <taxon>Pseudomonadota</taxon>
        <taxon>Gammaproteobacteria</taxon>
        <taxon>Moraxellales</taxon>
        <taxon>Moraxellaceae</taxon>
        <taxon>Acinetobacter</taxon>
    </lineage>
</organism>
<reference evidence="15 17" key="1">
    <citation type="submission" date="2021-01" db="EMBL/GenBank/DDBJ databases">
        <title>FDA dAtabase for Regulatory Grade micrObial Sequences (FDA-ARGOS): Supporting development and validation of Infectious Disease Dx tests.</title>
        <authorList>
            <person name="Sproer C."/>
            <person name="Gronow S."/>
            <person name="Severitt S."/>
            <person name="Schroder I."/>
            <person name="Tallon L."/>
            <person name="Sadzewicz L."/>
            <person name="Zhao X."/>
            <person name="Boylan J."/>
            <person name="Ott S."/>
            <person name="Bowen H."/>
            <person name="Vavikolanu K."/>
            <person name="Mehta A."/>
            <person name="Aluvathingal J."/>
            <person name="Nadendla S."/>
            <person name="Lowell S."/>
            <person name="Myers T."/>
            <person name="Yan Y."/>
            <person name="Sichtig H."/>
        </authorList>
    </citation>
    <scope>NUCLEOTIDE SEQUENCE [LARGE SCALE GENOMIC DNA]</scope>
    <source>
        <strain evidence="15 17">FDAARGOS_1096</strain>
    </source>
</reference>
<keyword evidence="7 10" id="KW-0472">Membrane</keyword>
<keyword evidence="5 10" id="KW-0812">Transmembrane</keyword>
<evidence type="ECO:0000256" key="1">
    <source>
        <dbReference type="ARBA" id="ARBA00004571"/>
    </source>
</evidence>
<dbReference type="Proteomes" id="UP001164081">
    <property type="component" value="Chromosome"/>
</dbReference>
<dbReference type="InterPro" id="IPR037066">
    <property type="entry name" value="Plug_dom_sf"/>
</dbReference>
<gene>
    <name evidence="15" type="ORF">I6I53_09050</name>
    <name evidence="16" type="ORF">LSO58_04595</name>
</gene>
<feature type="signal peptide" evidence="12">
    <location>
        <begin position="1"/>
        <end position="19"/>
    </location>
</feature>
<evidence type="ECO:0000313" key="17">
    <source>
        <dbReference type="Proteomes" id="UP000595320"/>
    </source>
</evidence>
<dbReference type="GO" id="GO:0009279">
    <property type="term" value="C:cell outer membrane"/>
    <property type="evidence" value="ECO:0007669"/>
    <property type="project" value="UniProtKB-SubCell"/>
</dbReference>
<dbReference type="InterPro" id="IPR012910">
    <property type="entry name" value="Plug_dom"/>
</dbReference>